<dbReference type="Gene3D" id="1.10.2020.20">
    <property type="match status" value="1"/>
</dbReference>
<dbReference type="EMBL" id="JAYMYS010000002">
    <property type="protein sequence ID" value="KAK7406320.1"/>
    <property type="molecule type" value="Genomic_DNA"/>
</dbReference>
<feature type="domain" description="DEUBAD" evidence="11">
    <location>
        <begin position="297"/>
        <end position="408"/>
    </location>
</feature>
<evidence type="ECO:0000256" key="8">
    <source>
        <dbReference type="ARBA" id="ARBA00023242"/>
    </source>
</evidence>
<dbReference type="Proteomes" id="UP001386955">
    <property type="component" value="Unassembled WGS sequence"/>
</dbReference>
<dbReference type="InterPro" id="IPR013088">
    <property type="entry name" value="Znf_NHR/GATA"/>
</dbReference>
<feature type="domain" description="GATA-type" evidence="10">
    <location>
        <begin position="7"/>
        <end position="40"/>
    </location>
</feature>
<dbReference type="GO" id="GO:0008270">
    <property type="term" value="F:zinc ion binding"/>
    <property type="evidence" value="ECO:0007669"/>
    <property type="project" value="UniProtKB-KW"/>
</dbReference>
<keyword evidence="3 9" id="KW-0863">Zinc-finger</keyword>
<gene>
    <name evidence="12" type="ORF">VNO78_07943</name>
</gene>
<evidence type="ECO:0000256" key="6">
    <source>
        <dbReference type="ARBA" id="ARBA00023125"/>
    </source>
</evidence>
<proteinExistence type="predicted"/>
<keyword evidence="6" id="KW-0238">DNA-binding</keyword>
<sequence>MGKHGPCYHCGVTSTPLWRNGPPEKPVLCNACGSRWRTKGTLANYTPLHARAETDDYEDQRVSRVKSITINKKKDMTFLKRKQNHDNVVAGGFAPDYNQGYQKVVDEDISNRSSSGSAISNSESCAQYGHGAMDASDMTGAAQSVVWDAMVPSKKRTCVSRPKPSSVEKLTRDLCTILHEQQSHFLASSEQDLLFESKAPMISVEIGHGSVLIRHPSYIAPEEESEASSFSVDNKQCPMSEAYSYSGSILMHNDSSCLKASSLEVEKIRNSTAQGVQHEQLKSDNSQLDREQILGNHESPLCSIDLNDVVNYEEFLRILTNEEQQQLLKLLPAVDASKLPDSLKVMFNSSQFKENLAYFQQLLVEGVFDISLLGAKPEDCKTLKRLALSNLSKSKWLEQYNFLKKCKSKAGKSDTLGSAGAASTNVADIKRMRDSRNQNFPDLKTIMRCPKRMITMAGCESKQAVEDGSCYGPKSLFILPPDASSLTIDSLNFVEESSDQDVLLEVPSNTSFPQAELLCPTLSLGAKASTSSSSVYSHLQKSVLLDEIMGPEKNFSSDSMSEQRAPVSPRVGIPLYLSESESESESESGFSLFALTPQGTHSARGFAQGVPSPSLHCFSFSMFMPPLD</sequence>
<dbReference type="PROSITE" id="PS51916">
    <property type="entry name" value="DEUBAD"/>
    <property type="match status" value="1"/>
</dbReference>
<dbReference type="InterPro" id="IPR000679">
    <property type="entry name" value="Znf_GATA"/>
</dbReference>
<evidence type="ECO:0000256" key="3">
    <source>
        <dbReference type="ARBA" id="ARBA00022771"/>
    </source>
</evidence>
<evidence type="ECO:0000259" key="10">
    <source>
        <dbReference type="PROSITE" id="PS50114"/>
    </source>
</evidence>
<accession>A0AAN9SV42</accession>
<keyword evidence="5" id="KW-0805">Transcription regulation</keyword>
<dbReference type="InterPro" id="IPR038108">
    <property type="entry name" value="RPN13_DEUBAD_sf"/>
</dbReference>
<dbReference type="CDD" id="cd00202">
    <property type="entry name" value="ZnF_GATA"/>
    <property type="match status" value="1"/>
</dbReference>
<keyword evidence="8" id="KW-0539">Nucleus</keyword>
<dbReference type="GO" id="GO:0006355">
    <property type="term" value="P:regulation of DNA-templated transcription"/>
    <property type="evidence" value="ECO:0007669"/>
    <property type="project" value="InterPro"/>
</dbReference>
<comment type="caution">
    <text evidence="12">The sequence shown here is derived from an EMBL/GenBank/DDBJ whole genome shotgun (WGS) entry which is preliminary data.</text>
</comment>
<evidence type="ECO:0000256" key="2">
    <source>
        <dbReference type="ARBA" id="ARBA00022723"/>
    </source>
</evidence>
<keyword evidence="13" id="KW-1185">Reference proteome</keyword>
<evidence type="ECO:0000256" key="1">
    <source>
        <dbReference type="ARBA" id="ARBA00004123"/>
    </source>
</evidence>
<evidence type="ECO:0000313" key="12">
    <source>
        <dbReference type="EMBL" id="KAK7406320.1"/>
    </source>
</evidence>
<dbReference type="Pfam" id="PF13919">
    <property type="entry name" value="ASXH"/>
    <property type="match status" value="1"/>
</dbReference>
<keyword evidence="4" id="KW-0862">Zinc</keyword>
<dbReference type="AlphaFoldDB" id="A0AAN9SV42"/>
<evidence type="ECO:0000256" key="7">
    <source>
        <dbReference type="ARBA" id="ARBA00023163"/>
    </source>
</evidence>
<protein>
    <recommendedName>
        <fullName evidence="14">GATA transcription factor 26</fullName>
    </recommendedName>
</protein>
<dbReference type="PROSITE" id="PS00344">
    <property type="entry name" value="GATA_ZN_FINGER_1"/>
    <property type="match status" value="1"/>
</dbReference>
<dbReference type="SMART" id="SM00401">
    <property type="entry name" value="ZnF_GATA"/>
    <property type="match status" value="1"/>
</dbReference>
<dbReference type="PANTHER" id="PTHR46855">
    <property type="entry name" value="OSJNBB0038F03.10 PROTEIN"/>
    <property type="match status" value="1"/>
</dbReference>
<keyword evidence="7" id="KW-0804">Transcription</keyword>
<evidence type="ECO:0000256" key="9">
    <source>
        <dbReference type="PROSITE-ProRule" id="PRU00094"/>
    </source>
</evidence>
<dbReference type="GO" id="GO:0043565">
    <property type="term" value="F:sequence-specific DNA binding"/>
    <property type="evidence" value="ECO:0007669"/>
    <property type="project" value="InterPro"/>
</dbReference>
<dbReference type="InterPro" id="IPR028020">
    <property type="entry name" value="ASX_DEUBAD_dom"/>
</dbReference>
<dbReference type="InterPro" id="IPR044589">
    <property type="entry name" value="GATA26/27"/>
</dbReference>
<keyword evidence="2" id="KW-0479">Metal-binding</keyword>
<evidence type="ECO:0000259" key="11">
    <source>
        <dbReference type="PROSITE" id="PS51916"/>
    </source>
</evidence>
<dbReference type="SUPFAM" id="SSF57716">
    <property type="entry name" value="Glucocorticoid receptor-like (DNA-binding domain)"/>
    <property type="match status" value="1"/>
</dbReference>
<evidence type="ECO:0000256" key="5">
    <source>
        <dbReference type="ARBA" id="ARBA00023015"/>
    </source>
</evidence>
<dbReference type="Pfam" id="PF00320">
    <property type="entry name" value="GATA"/>
    <property type="match status" value="1"/>
</dbReference>
<organism evidence="12 13">
    <name type="scientific">Psophocarpus tetragonolobus</name>
    <name type="common">Winged bean</name>
    <name type="synonym">Dolichos tetragonolobus</name>
    <dbReference type="NCBI Taxonomy" id="3891"/>
    <lineage>
        <taxon>Eukaryota</taxon>
        <taxon>Viridiplantae</taxon>
        <taxon>Streptophyta</taxon>
        <taxon>Embryophyta</taxon>
        <taxon>Tracheophyta</taxon>
        <taxon>Spermatophyta</taxon>
        <taxon>Magnoliopsida</taxon>
        <taxon>eudicotyledons</taxon>
        <taxon>Gunneridae</taxon>
        <taxon>Pentapetalae</taxon>
        <taxon>rosids</taxon>
        <taxon>fabids</taxon>
        <taxon>Fabales</taxon>
        <taxon>Fabaceae</taxon>
        <taxon>Papilionoideae</taxon>
        <taxon>50 kb inversion clade</taxon>
        <taxon>NPAAA clade</taxon>
        <taxon>indigoferoid/millettioid clade</taxon>
        <taxon>Phaseoleae</taxon>
        <taxon>Psophocarpus</taxon>
    </lineage>
</organism>
<evidence type="ECO:0000256" key="4">
    <source>
        <dbReference type="ARBA" id="ARBA00022833"/>
    </source>
</evidence>
<dbReference type="GO" id="GO:0005634">
    <property type="term" value="C:nucleus"/>
    <property type="evidence" value="ECO:0007669"/>
    <property type="project" value="UniProtKB-SubCell"/>
</dbReference>
<evidence type="ECO:0000313" key="13">
    <source>
        <dbReference type="Proteomes" id="UP001386955"/>
    </source>
</evidence>
<dbReference type="PANTHER" id="PTHR46855:SF1">
    <property type="entry name" value="GATA TRANSCRIPTION FACTOR 26"/>
    <property type="match status" value="1"/>
</dbReference>
<dbReference type="Gene3D" id="3.30.50.10">
    <property type="entry name" value="Erythroid Transcription Factor GATA-1, subunit A"/>
    <property type="match status" value="1"/>
</dbReference>
<dbReference type="InterPro" id="IPR044867">
    <property type="entry name" value="DEUBAD_dom"/>
</dbReference>
<name>A0AAN9SV42_PSOTE</name>
<dbReference type="PROSITE" id="PS50114">
    <property type="entry name" value="GATA_ZN_FINGER_2"/>
    <property type="match status" value="1"/>
</dbReference>
<comment type="subcellular location">
    <subcellularLocation>
        <location evidence="1">Nucleus</location>
    </subcellularLocation>
</comment>
<reference evidence="12 13" key="1">
    <citation type="submission" date="2024-01" db="EMBL/GenBank/DDBJ databases">
        <title>The genomes of 5 underutilized Papilionoideae crops provide insights into root nodulation and disease resistanc.</title>
        <authorList>
            <person name="Jiang F."/>
        </authorList>
    </citation>
    <scope>NUCLEOTIDE SEQUENCE [LARGE SCALE GENOMIC DNA]</scope>
    <source>
        <strain evidence="12">DUOXIRENSHENG_FW03</strain>
        <tissue evidence="12">Leaves</tissue>
    </source>
</reference>
<evidence type="ECO:0008006" key="14">
    <source>
        <dbReference type="Google" id="ProtNLM"/>
    </source>
</evidence>